<evidence type="ECO:0000313" key="1">
    <source>
        <dbReference type="EMBL" id="KAK0512475.1"/>
    </source>
</evidence>
<proteinExistence type="predicted"/>
<gene>
    <name evidence="1" type="ORF">JMJ35_005603</name>
</gene>
<accession>A0AA39V8D7</accession>
<evidence type="ECO:0000313" key="2">
    <source>
        <dbReference type="Proteomes" id="UP001166286"/>
    </source>
</evidence>
<reference evidence="1" key="1">
    <citation type="submission" date="2023-03" db="EMBL/GenBank/DDBJ databases">
        <title>Complete genome of Cladonia borealis.</title>
        <authorList>
            <person name="Park H."/>
        </authorList>
    </citation>
    <scope>NUCLEOTIDE SEQUENCE</scope>
    <source>
        <strain evidence="1">ANT050790</strain>
    </source>
</reference>
<dbReference type="EMBL" id="JAFEKC020000011">
    <property type="protein sequence ID" value="KAK0512475.1"/>
    <property type="molecule type" value="Genomic_DNA"/>
</dbReference>
<comment type="caution">
    <text evidence="1">The sequence shown here is derived from an EMBL/GenBank/DDBJ whole genome shotgun (WGS) entry which is preliminary data.</text>
</comment>
<protein>
    <submittedName>
        <fullName evidence="1">Uncharacterized protein</fullName>
    </submittedName>
</protein>
<dbReference type="Proteomes" id="UP001166286">
    <property type="component" value="Unassembled WGS sequence"/>
</dbReference>
<dbReference type="AlphaFoldDB" id="A0AA39V8D7"/>
<keyword evidence="2" id="KW-1185">Reference proteome</keyword>
<sequence>MSSPPTTPVNPAREITKAFLFLRTASTAITNTKAQIEGTKAYVLWNSVNGYYTEHCHYQEEQDKDEEELRKWEVRFVHAGMQIVDWAAKISLGKWLPREIIGIIGDMIARDDELVLRRIW</sequence>
<name>A0AA39V8D7_9LECA</name>
<organism evidence="1 2">
    <name type="scientific">Cladonia borealis</name>
    <dbReference type="NCBI Taxonomy" id="184061"/>
    <lineage>
        <taxon>Eukaryota</taxon>
        <taxon>Fungi</taxon>
        <taxon>Dikarya</taxon>
        <taxon>Ascomycota</taxon>
        <taxon>Pezizomycotina</taxon>
        <taxon>Lecanoromycetes</taxon>
        <taxon>OSLEUM clade</taxon>
        <taxon>Lecanoromycetidae</taxon>
        <taxon>Lecanorales</taxon>
        <taxon>Lecanorineae</taxon>
        <taxon>Cladoniaceae</taxon>
        <taxon>Cladonia</taxon>
    </lineage>
</organism>